<accession>A0A8H5HFS1</accession>
<evidence type="ECO:0000313" key="2">
    <source>
        <dbReference type="Proteomes" id="UP000565441"/>
    </source>
</evidence>
<evidence type="ECO:0000313" key="1">
    <source>
        <dbReference type="EMBL" id="KAF5382573.1"/>
    </source>
</evidence>
<organism evidence="1 2">
    <name type="scientific">Tricholomella constricta</name>
    <dbReference type="NCBI Taxonomy" id="117010"/>
    <lineage>
        <taxon>Eukaryota</taxon>
        <taxon>Fungi</taxon>
        <taxon>Dikarya</taxon>
        <taxon>Basidiomycota</taxon>
        <taxon>Agaricomycotina</taxon>
        <taxon>Agaricomycetes</taxon>
        <taxon>Agaricomycetidae</taxon>
        <taxon>Agaricales</taxon>
        <taxon>Tricholomatineae</taxon>
        <taxon>Lyophyllaceae</taxon>
        <taxon>Tricholomella</taxon>
    </lineage>
</organism>
<protein>
    <submittedName>
        <fullName evidence="1">Uncharacterized protein</fullName>
    </submittedName>
</protein>
<dbReference type="OrthoDB" id="3944184at2759"/>
<proteinExistence type="predicted"/>
<keyword evidence="2" id="KW-1185">Reference proteome</keyword>
<dbReference type="EMBL" id="JAACJP010000008">
    <property type="protein sequence ID" value="KAF5382573.1"/>
    <property type="molecule type" value="Genomic_DNA"/>
</dbReference>
<dbReference type="Proteomes" id="UP000565441">
    <property type="component" value="Unassembled WGS sequence"/>
</dbReference>
<dbReference type="AlphaFoldDB" id="A0A8H5HFS1"/>
<reference evidence="1 2" key="1">
    <citation type="journal article" date="2020" name="ISME J.">
        <title>Uncovering the hidden diversity of litter-decomposition mechanisms in mushroom-forming fungi.</title>
        <authorList>
            <person name="Floudas D."/>
            <person name="Bentzer J."/>
            <person name="Ahren D."/>
            <person name="Johansson T."/>
            <person name="Persson P."/>
            <person name="Tunlid A."/>
        </authorList>
    </citation>
    <scope>NUCLEOTIDE SEQUENCE [LARGE SCALE GENOMIC DNA]</scope>
    <source>
        <strain evidence="1 2">CBS 661.87</strain>
    </source>
</reference>
<gene>
    <name evidence="1" type="ORF">D9615_002888</name>
</gene>
<comment type="caution">
    <text evidence="1">The sequence shown here is derived from an EMBL/GenBank/DDBJ whole genome shotgun (WGS) entry which is preliminary data.</text>
</comment>
<sequence length="189" mass="20750">MQPCLTQYITSDGYLQELSRFSSWHPDVTMQLSLTSALFFLPLACAPLAQAASKSNAGTIVSPRVGSTIAAGSTFEFYYQTRADYSISSYNFTVWLFTSPPKVTATSELFTTGYFFGRFSEPNYPGNPNPHNEPPSEFTMPDFLKSLGGFGEGSGVKKMQVHLAVLEEYGTGIDQLGFEHNNLHRSVGS</sequence>
<name>A0A8H5HFS1_9AGAR</name>